<dbReference type="Proteomes" id="UP001168821">
    <property type="component" value="Unassembled WGS sequence"/>
</dbReference>
<name>A0AA38M5E2_9CUCU</name>
<dbReference type="GO" id="GO:0031966">
    <property type="term" value="C:mitochondrial membrane"/>
    <property type="evidence" value="ECO:0007669"/>
    <property type="project" value="UniProtKB-SubCell"/>
</dbReference>
<organism evidence="7 8">
    <name type="scientific">Zophobas morio</name>
    <dbReference type="NCBI Taxonomy" id="2755281"/>
    <lineage>
        <taxon>Eukaryota</taxon>
        <taxon>Metazoa</taxon>
        <taxon>Ecdysozoa</taxon>
        <taxon>Arthropoda</taxon>
        <taxon>Hexapoda</taxon>
        <taxon>Insecta</taxon>
        <taxon>Pterygota</taxon>
        <taxon>Neoptera</taxon>
        <taxon>Endopterygota</taxon>
        <taxon>Coleoptera</taxon>
        <taxon>Polyphaga</taxon>
        <taxon>Cucujiformia</taxon>
        <taxon>Tenebrionidae</taxon>
        <taxon>Zophobas</taxon>
    </lineage>
</organism>
<keyword evidence="2 5" id="KW-0812">Transmembrane</keyword>
<feature type="domain" description="HIG1" evidence="6">
    <location>
        <begin position="13"/>
        <end position="98"/>
    </location>
</feature>
<comment type="caution">
    <text evidence="7">The sequence shown here is derived from an EMBL/GenBank/DDBJ whole genome shotgun (WGS) entry which is preliminary data.</text>
</comment>
<sequence>MTEQSAEEEMQFDWIKLQNEVHFVQETQKEKLIRKVSENPLIPIGCLATTGALCYGLWSFRTGNRKMSQYMMRTRIAAQGFTVVALVIGIGLGASKAK</sequence>
<dbReference type="InterPro" id="IPR050355">
    <property type="entry name" value="RCF1"/>
</dbReference>
<dbReference type="Gene3D" id="6.10.140.1320">
    <property type="match status" value="1"/>
</dbReference>
<evidence type="ECO:0000259" key="6">
    <source>
        <dbReference type="PROSITE" id="PS51503"/>
    </source>
</evidence>
<dbReference type="PANTHER" id="PTHR12297:SF18">
    <property type="entry name" value="HIG1 DOMAIN FAMILY MEMBER 2A"/>
    <property type="match status" value="1"/>
</dbReference>
<proteinExistence type="predicted"/>
<protein>
    <recommendedName>
        <fullName evidence="6">HIG1 domain-containing protein</fullName>
    </recommendedName>
</protein>
<dbReference type="PANTHER" id="PTHR12297">
    <property type="entry name" value="HYPOXIA-INDUCBILE GENE 1 HIG1 -RELATED"/>
    <property type="match status" value="1"/>
</dbReference>
<evidence type="ECO:0000256" key="5">
    <source>
        <dbReference type="SAM" id="Phobius"/>
    </source>
</evidence>
<evidence type="ECO:0000256" key="1">
    <source>
        <dbReference type="ARBA" id="ARBA00004325"/>
    </source>
</evidence>
<evidence type="ECO:0000313" key="7">
    <source>
        <dbReference type="EMBL" id="KAJ3643027.1"/>
    </source>
</evidence>
<evidence type="ECO:0000256" key="3">
    <source>
        <dbReference type="ARBA" id="ARBA00022989"/>
    </source>
</evidence>
<keyword evidence="8" id="KW-1185">Reference proteome</keyword>
<evidence type="ECO:0000313" key="8">
    <source>
        <dbReference type="Proteomes" id="UP001168821"/>
    </source>
</evidence>
<dbReference type="GO" id="GO:0097250">
    <property type="term" value="P:mitochondrial respirasome assembly"/>
    <property type="evidence" value="ECO:0007669"/>
    <property type="project" value="TreeGrafter"/>
</dbReference>
<accession>A0AA38M5E2</accession>
<dbReference type="AlphaFoldDB" id="A0AA38M5E2"/>
<keyword evidence="4 5" id="KW-0472">Membrane</keyword>
<comment type="subcellular location">
    <subcellularLocation>
        <location evidence="1">Mitochondrion membrane</location>
    </subcellularLocation>
</comment>
<keyword evidence="3 5" id="KW-1133">Transmembrane helix</keyword>
<evidence type="ECO:0000256" key="2">
    <source>
        <dbReference type="ARBA" id="ARBA00022692"/>
    </source>
</evidence>
<evidence type="ECO:0000256" key="4">
    <source>
        <dbReference type="ARBA" id="ARBA00023136"/>
    </source>
</evidence>
<reference evidence="7" key="1">
    <citation type="journal article" date="2023" name="G3 (Bethesda)">
        <title>Whole genome assemblies of Zophobas morio and Tenebrio molitor.</title>
        <authorList>
            <person name="Kaur S."/>
            <person name="Stinson S.A."/>
            <person name="diCenzo G.C."/>
        </authorList>
    </citation>
    <scope>NUCLEOTIDE SEQUENCE</scope>
    <source>
        <strain evidence="7">QUZm001</strain>
    </source>
</reference>
<dbReference type="PROSITE" id="PS51503">
    <property type="entry name" value="HIG1"/>
    <property type="match status" value="1"/>
</dbReference>
<gene>
    <name evidence="7" type="ORF">Zmor_025765</name>
</gene>
<feature type="transmembrane region" description="Helical" evidence="5">
    <location>
        <begin position="76"/>
        <end position="95"/>
    </location>
</feature>
<dbReference type="EMBL" id="JALNTZ010000008">
    <property type="protein sequence ID" value="KAJ3643027.1"/>
    <property type="molecule type" value="Genomic_DNA"/>
</dbReference>
<dbReference type="Pfam" id="PF04588">
    <property type="entry name" value="HIG_1_N"/>
    <property type="match status" value="1"/>
</dbReference>
<dbReference type="InterPro" id="IPR007667">
    <property type="entry name" value="Hypoxia_induced_domain"/>
</dbReference>
<feature type="transmembrane region" description="Helical" evidence="5">
    <location>
        <begin position="41"/>
        <end position="60"/>
    </location>
</feature>